<dbReference type="Proteomes" id="UP000031408">
    <property type="component" value="Unassembled WGS sequence"/>
</dbReference>
<dbReference type="RefSeq" id="WP_039138958.1">
    <property type="nucleotide sequence ID" value="NZ_JSVC01000009.1"/>
</dbReference>
<protein>
    <recommendedName>
        <fullName evidence="3">MmcQ-like protein</fullName>
    </recommendedName>
</protein>
<dbReference type="AlphaFoldDB" id="A0A0C1IL83"/>
<dbReference type="OrthoDB" id="9789813at2"/>
<evidence type="ECO:0000313" key="2">
    <source>
        <dbReference type="Proteomes" id="UP000031408"/>
    </source>
</evidence>
<dbReference type="InterPro" id="IPR007351">
    <property type="entry name" value="YjbR"/>
</dbReference>
<keyword evidence="2" id="KW-1185">Reference proteome</keyword>
<dbReference type="SUPFAM" id="SSF142906">
    <property type="entry name" value="YjbR-like"/>
    <property type="match status" value="1"/>
</dbReference>
<dbReference type="STRING" id="1349421.OI18_08460"/>
<dbReference type="InterPro" id="IPR058532">
    <property type="entry name" value="YjbR/MT2646/Rv2570-like"/>
</dbReference>
<evidence type="ECO:0008006" key="3">
    <source>
        <dbReference type="Google" id="ProtNLM"/>
    </source>
</evidence>
<comment type="caution">
    <text evidence="1">The sequence shown here is derived from an EMBL/GenBank/DDBJ whole genome shotgun (WGS) entry which is preliminary data.</text>
</comment>
<evidence type="ECO:0000313" key="1">
    <source>
        <dbReference type="EMBL" id="KIC94925.1"/>
    </source>
</evidence>
<dbReference type="InterPro" id="IPR038056">
    <property type="entry name" value="YjbR-like_sf"/>
</dbReference>
<gene>
    <name evidence="1" type="ORF">OI18_08460</name>
</gene>
<sequence>MTIDILREISSKLKGTTEDIKWEDHLCFNVGAKMYLITTLEGDPTNATFKVPEEDFDEMCSREGFTKAPHLGRYFWVMVEDISKLTRKEWEHFINQSYNLVASKLPKKTKQEIGL</sequence>
<dbReference type="PANTHER" id="PTHR35145">
    <property type="entry name" value="CYTOPLASMIC PROTEIN-RELATED"/>
    <property type="match status" value="1"/>
</dbReference>
<accession>A0A0C1IL83</accession>
<name>A0A0C1IL83_9BACT</name>
<proteinExistence type="predicted"/>
<dbReference type="Gene3D" id="3.90.1150.30">
    <property type="match status" value="1"/>
</dbReference>
<dbReference type="PANTHER" id="PTHR35145:SF1">
    <property type="entry name" value="CYTOPLASMIC PROTEIN"/>
    <property type="match status" value="1"/>
</dbReference>
<reference evidence="1 2" key="1">
    <citation type="submission" date="2014-11" db="EMBL/GenBank/DDBJ databases">
        <title>Genome sequence of Flavihumibacter solisilvae 3-3.</title>
        <authorList>
            <person name="Zhou G."/>
            <person name="Li M."/>
            <person name="Wang G."/>
        </authorList>
    </citation>
    <scope>NUCLEOTIDE SEQUENCE [LARGE SCALE GENOMIC DNA]</scope>
    <source>
        <strain evidence="1 2">3-3</strain>
    </source>
</reference>
<dbReference type="Pfam" id="PF04237">
    <property type="entry name" value="YjbR"/>
    <property type="match status" value="1"/>
</dbReference>
<organism evidence="1 2">
    <name type="scientific">Flavihumibacter solisilvae</name>
    <dbReference type="NCBI Taxonomy" id="1349421"/>
    <lineage>
        <taxon>Bacteria</taxon>
        <taxon>Pseudomonadati</taxon>
        <taxon>Bacteroidota</taxon>
        <taxon>Chitinophagia</taxon>
        <taxon>Chitinophagales</taxon>
        <taxon>Chitinophagaceae</taxon>
        <taxon>Flavihumibacter</taxon>
    </lineage>
</organism>
<dbReference type="EMBL" id="JSVC01000009">
    <property type="protein sequence ID" value="KIC94925.1"/>
    <property type="molecule type" value="Genomic_DNA"/>
</dbReference>